<feature type="domain" description="PSP proline-rich" evidence="2">
    <location>
        <begin position="183"/>
        <end position="236"/>
    </location>
</feature>
<dbReference type="SMART" id="SM00581">
    <property type="entry name" value="PSP"/>
    <property type="match status" value="1"/>
</dbReference>
<dbReference type="VEuPathDB" id="MicrosporidiaDB:AEWQ_111490"/>
<dbReference type="InterPro" id="IPR007180">
    <property type="entry name" value="DUF382"/>
</dbReference>
<sequence>MSRMKSRAPTIHMEAEIDGEYGFVHRMKPYRGPSNKRQRKRRALQHRYEELKLVVPYPEIFETEDVTCPDPMSHNRMKGCSGVPVPRHWRSSSRRMFPHGYHKPRYVTPSHVIGTGIPELRRMMREREAGMSLRERIREKLHPRVGGSLVDQRILYEAFFSLGPRPYLSKYGEFFEPVDDYFEKKCFPGAISADLMEALGIDSSTPPPWLFNMQKHGMPPSYPDARIPGLNAPIPEGCSYGYQPRGWGEPLFEVGPETAESEVLQKDAEAIYNDENQYTRPVYTEDFEERVVVSNGGAAEEAPAAVEAAPKEDAKVTKRGKAKREKLYKSIKF</sequence>
<name>M1K2B0_ENCCN</name>
<dbReference type="Pfam" id="PF04037">
    <property type="entry name" value="DUF382"/>
    <property type="match status" value="1"/>
</dbReference>
<feature type="region of interest" description="Disordered" evidence="1">
    <location>
        <begin position="298"/>
        <end position="320"/>
    </location>
</feature>
<dbReference type="PANTHER" id="PTHR12785:SF6">
    <property type="entry name" value="SPLICING FACTOR 3B SUBUNIT 2"/>
    <property type="match status" value="1"/>
</dbReference>
<dbReference type="Pfam" id="PF04046">
    <property type="entry name" value="PSP"/>
    <property type="match status" value="1"/>
</dbReference>
<dbReference type="PANTHER" id="PTHR12785">
    <property type="entry name" value="SPLICING FACTOR 3B"/>
    <property type="match status" value="1"/>
</dbReference>
<reference evidence="3" key="1">
    <citation type="journal article" date="2013" name="Eukaryot. Cell">
        <title>Extremely Reduced Levels of Heterozygosity in the Vertebrate Pathogen Encephalitozoon cuniculi.</title>
        <authorList>
            <person name="Selman M."/>
            <person name="Sak B."/>
            <person name="Kvac M."/>
            <person name="Farinelli L."/>
            <person name="Weiss L.M."/>
            <person name="Corradi N."/>
        </authorList>
    </citation>
    <scope>NUCLEOTIDE SEQUENCE</scope>
</reference>
<evidence type="ECO:0000256" key="1">
    <source>
        <dbReference type="SAM" id="MobiDB-lite"/>
    </source>
</evidence>
<accession>M1K2B0</accession>
<dbReference type="VEuPathDB" id="MicrosporidiaDB:AEWR_111490"/>
<evidence type="ECO:0000313" key="3">
    <source>
        <dbReference type="EMBL" id="AGE94913.1"/>
    </source>
</evidence>
<dbReference type="VEuPathDB" id="MicrosporidiaDB:M970_111490"/>
<dbReference type="VEuPathDB" id="MicrosporidiaDB:AEWD_111490"/>
<dbReference type="AlphaFoldDB" id="M1K2B0"/>
<gene>
    <name evidence="3" type="ORF">ECU11_1490</name>
</gene>
<dbReference type="EMBL" id="KC513604">
    <property type="protein sequence ID" value="AGE94913.1"/>
    <property type="molecule type" value="Genomic_DNA"/>
</dbReference>
<organism evidence="3">
    <name type="scientific">Encephalitozoon cuniculi</name>
    <name type="common">Microsporidian parasite</name>
    <dbReference type="NCBI Taxonomy" id="6035"/>
    <lineage>
        <taxon>Eukaryota</taxon>
        <taxon>Fungi</taxon>
        <taxon>Fungi incertae sedis</taxon>
        <taxon>Microsporidia</taxon>
        <taxon>Unikaryonidae</taxon>
        <taxon>Encephalitozoon</taxon>
    </lineage>
</organism>
<dbReference type="InterPro" id="IPR006568">
    <property type="entry name" value="PSP_pro-rich"/>
</dbReference>
<protein>
    <submittedName>
        <fullName evidence="3">Splicing factor for u2 snrnp</fullName>
    </submittedName>
</protein>
<dbReference type="InterPro" id="IPR052584">
    <property type="entry name" value="U2_snRNP_Complex_Component"/>
</dbReference>
<dbReference type="GO" id="GO:0005634">
    <property type="term" value="C:nucleus"/>
    <property type="evidence" value="ECO:0007669"/>
    <property type="project" value="InterPro"/>
</dbReference>
<evidence type="ECO:0000259" key="2">
    <source>
        <dbReference type="SMART" id="SM00581"/>
    </source>
</evidence>
<dbReference type="VEuPathDB" id="MicrosporidiaDB:ECU11_1490"/>
<feature type="compositionally biased region" description="Low complexity" evidence="1">
    <location>
        <begin position="298"/>
        <end position="308"/>
    </location>
</feature>
<proteinExistence type="predicted"/>